<evidence type="ECO:0000259" key="5">
    <source>
        <dbReference type="Pfam" id="PF01397"/>
    </source>
</evidence>
<feature type="domain" description="Terpene synthase metal-binding" evidence="6">
    <location>
        <begin position="264"/>
        <end position="503"/>
    </location>
</feature>
<dbReference type="Proteomes" id="UP000188354">
    <property type="component" value="Chromosome LG17"/>
</dbReference>
<evidence type="ECO:0008006" key="9">
    <source>
        <dbReference type="Google" id="ProtNLM"/>
    </source>
</evidence>
<dbReference type="InterPro" id="IPR034741">
    <property type="entry name" value="Terpene_cyclase-like_1_C"/>
</dbReference>
<accession>A0A4P1QT28</accession>
<dbReference type="Pfam" id="PF03936">
    <property type="entry name" value="Terpene_synth_C"/>
    <property type="match status" value="1"/>
</dbReference>
<dbReference type="SUPFAM" id="SSF48576">
    <property type="entry name" value="Terpenoid synthases"/>
    <property type="match status" value="1"/>
</dbReference>
<dbReference type="InterPro" id="IPR050148">
    <property type="entry name" value="Terpene_synthase-like"/>
</dbReference>
<sequence>MSFASSTLNCFSLVDKCDDLHRQIADYHPTIWKDFFLPYASDSKELDLASPYIETLKKEVRIMLVSTTEEPLKKVDLIDSICRLGLEYHFEYEIEQVLQHMHKNYVENGEIILECNLRSLALIFRLFRQHGFLVSANVFNKFKDVHRNFSERLTTNVEGMLSLYEASYLRVQGEDILDEALAFTSTHLESISTQLNPFLEEQVKYSLQQPLHKGLPRLEARRYISIYQQDPFHHETLLTFAKFDFNMLQKLHQKEVGNISKWWKELDVSRNLPFIRDRIVELCFWVLGVYFEPQFYQARNIMMKVISLIAIVDDTYDAFGNIDELELFTIAIERWDISCMNDLPEYMKLTYRLLMNVYEEIEQLVMKEGRAYIIDYGIKEFKMIVQAYMTEARWLNCKYIPTTEEYTNISSVSCGYPLLATISYIGMGDIATEEIFKWVTNEPKIVKASTIVCRLMDDIVSNEFEQKREHVSSFLECYMRQYGMSREDAINECRRRVTNAWKDINEECLRPTKVPNTFMMRILNLARFMDVIYKDRDNFTHADGVMKMYIQALLVDPVPI</sequence>
<dbReference type="AlphaFoldDB" id="A0A4P1QT28"/>
<evidence type="ECO:0000313" key="8">
    <source>
        <dbReference type="Proteomes" id="UP000188354"/>
    </source>
</evidence>
<dbReference type="InterPro" id="IPR008930">
    <property type="entry name" value="Terpenoid_cyclase/PrenylTrfase"/>
</dbReference>
<dbReference type="STRING" id="3871.A0A4P1QT28"/>
<keyword evidence="3" id="KW-0460">Magnesium</keyword>
<feature type="domain" description="Terpene synthase N-terminal" evidence="5">
    <location>
        <begin position="31"/>
        <end position="207"/>
    </location>
</feature>
<dbReference type="EMBL" id="CM007377">
    <property type="protein sequence ID" value="OIV94271.1"/>
    <property type="molecule type" value="Genomic_DNA"/>
</dbReference>
<keyword evidence="4" id="KW-0456">Lyase</keyword>
<keyword evidence="8" id="KW-1185">Reference proteome</keyword>
<dbReference type="FunFam" id="1.10.600.10:FF:000007">
    <property type="entry name" value="Isoprene synthase, chloroplastic"/>
    <property type="match status" value="1"/>
</dbReference>
<dbReference type="KEGG" id="lang:109330748"/>
<evidence type="ECO:0000256" key="4">
    <source>
        <dbReference type="ARBA" id="ARBA00023239"/>
    </source>
</evidence>
<dbReference type="InterPro" id="IPR001906">
    <property type="entry name" value="Terpene_synth_N"/>
</dbReference>
<evidence type="ECO:0000256" key="1">
    <source>
        <dbReference type="ARBA" id="ARBA00001946"/>
    </source>
</evidence>
<dbReference type="SFLD" id="SFLDG01019">
    <property type="entry name" value="Terpene_Cyclase_Like_1_C_Termi"/>
    <property type="match status" value="1"/>
</dbReference>
<dbReference type="Pfam" id="PF01397">
    <property type="entry name" value="Terpene_synth"/>
    <property type="match status" value="1"/>
</dbReference>
<dbReference type="SFLD" id="SFLDS00005">
    <property type="entry name" value="Isoprenoid_Synthase_Type_I"/>
    <property type="match status" value="1"/>
</dbReference>
<dbReference type="InterPro" id="IPR005630">
    <property type="entry name" value="Terpene_synthase_metal-bd"/>
</dbReference>
<dbReference type="InterPro" id="IPR036965">
    <property type="entry name" value="Terpene_synth_N_sf"/>
</dbReference>
<name>A0A4P1QT28_LUPAN</name>
<dbReference type="GO" id="GO:0000287">
    <property type="term" value="F:magnesium ion binding"/>
    <property type="evidence" value="ECO:0007669"/>
    <property type="project" value="InterPro"/>
</dbReference>
<dbReference type="InterPro" id="IPR008949">
    <property type="entry name" value="Isoprenoid_synthase_dom_sf"/>
</dbReference>
<dbReference type="GO" id="GO:0009611">
    <property type="term" value="P:response to wounding"/>
    <property type="evidence" value="ECO:0007669"/>
    <property type="project" value="UniProtKB-ARBA"/>
</dbReference>
<dbReference type="GO" id="GO:0080027">
    <property type="term" value="P:response to herbivore"/>
    <property type="evidence" value="ECO:0007669"/>
    <property type="project" value="UniProtKB-ARBA"/>
</dbReference>
<dbReference type="GO" id="GO:0010333">
    <property type="term" value="F:terpene synthase activity"/>
    <property type="evidence" value="ECO:0007669"/>
    <property type="project" value="InterPro"/>
</dbReference>
<dbReference type="OrthoDB" id="1877784at2759"/>
<evidence type="ECO:0000259" key="6">
    <source>
        <dbReference type="Pfam" id="PF03936"/>
    </source>
</evidence>
<dbReference type="CDD" id="cd00684">
    <property type="entry name" value="Terpene_cyclase_plant_C1"/>
    <property type="match status" value="1"/>
</dbReference>
<protein>
    <recommendedName>
        <fullName evidence="9">Terpene synthase N-terminal domain-containing protein</fullName>
    </recommendedName>
</protein>
<evidence type="ECO:0000313" key="7">
    <source>
        <dbReference type="EMBL" id="OIV94271.1"/>
    </source>
</evidence>
<dbReference type="InterPro" id="IPR044814">
    <property type="entry name" value="Terpene_cyclase_plant_C1"/>
</dbReference>
<gene>
    <name evidence="7" type="ORF">TanjilG_00020</name>
</gene>
<comment type="cofactor">
    <cofactor evidence="1">
        <name>Mg(2+)</name>
        <dbReference type="ChEBI" id="CHEBI:18420"/>
    </cofactor>
</comment>
<dbReference type="SUPFAM" id="SSF48239">
    <property type="entry name" value="Terpenoid cyclases/Protein prenyltransferases"/>
    <property type="match status" value="1"/>
</dbReference>
<reference evidence="7 8" key="1">
    <citation type="journal article" date="2017" name="Plant Biotechnol. J.">
        <title>A comprehensive draft genome sequence for lupin (Lupinus angustifolius), an emerging health food: insights into plant-microbe interactions and legume evolution.</title>
        <authorList>
            <person name="Hane J.K."/>
            <person name="Ming Y."/>
            <person name="Kamphuis L.G."/>
            <person name="Nelson M.N."/>
            <person name="Garg G."/>
            <person name="Atkins C.A."/>
            <person name="Bayer P.E."/>
            <person name="Bravo A."/>
            <person name="Bringans S."/>
            <person name="Cannon S."/>
            <person name="Edwards D."/>
            <person name="Foley R."/>
            <person name="Gao L.L."/>
            <person name="Harrison M.J."/>
            <person name="Huang W."/>
            <person name="Hurgobin B."/>
            <person name="Li S."/>
            <person name="Liu C.W."/>
            <person name="McGrath A."/>
            <person name="Morahan G."/>
            <person name="Murray J."/>
            <person name="Weller J."/>
            <person name="Jian J."/>
            <person name="Singh K.B."/>
        </authorList>
    </citation>
    <scope>NUCLEOTIDE SEQUENCE [LARGE SCALE GENOMIC DNA]</scope>
    <source>
        <strain evidence="8">cv. Tanjil</strain>
        <tissue evidence="7">Whole plant</tissue>
    </source>
</reference>
<organism evidence="7 8">
    <name type="scientific">Lupinus angustifolius</name>
    <name type="common">Narrow-leaved blue lupine</name>
    <dbReference type="NCBI Taxonomy" id="3871"/>
    <lineage>
        <taxon>Eukaryota</taxon>
        <taxon>Viridiplantae</taxon>
        <taxon>Streptophyta</taxon>
        <taxon>Embryophyta</taxon>
        <taxon>Tracheophyta</taxon>
        <taxon>Spermatophyta</taxon>
        <taxon>Magnoliopsida</taxon>
        <taxon>eudicotyledons</taxon>
        <taxon>Gunneridae</taxon>
        <taxon>Pentapetalae</taxon>
        <taxon>rosids</taxon>
        <taxon>fabids</taxon>
        <taxon>Fabales</taxon>
        <taxon>Fabaceae</taxon>
        <taxon>Papilionoideae</taxon>
        <taxon>50 kb inversion clade</taxon>
        <taxon>genistoids sensu lato</taxon>
        <taxon>core genistoids</taxon>
        <taxon>Genisteae</taxon>
        <taxon>Lupinus</taxon>
    </lineage>
</organism>
<dbReference type="Gene3D" id="1.50.10.130">
    <property type="entry name" value="Terpene synthase, N-terminal domain"/>
    <property type="match status" value="1"/>
</dbReference>
<dbReference type="Gramene" id="OIV94271">
    <property type="protein sequence ID" value="OIV94271"/>
    <property type="gene ID" value="TanjilG_00020"/>
</dbReference>
<evidence type="ECO:0000256" key="3">
    <source>
        <dbReference type="ARBA" id="ARBA00022842"/>
    </source>
</evidence>
<keyword evidence="2" id="KW-0479">Metal-binding</keyword>
<dbReference type="GO" id="GO:0016102">
    <property type="term" value="P:diterpenoid biosynthetic process"/>
    <property type="evidence" value="ECO:0007669"/>
    <property type="project" value="InterPro"/>
</dbReference>
<dbReference type="Gene3D" id="1.10.600.10">
    <property type="entry name" value="Farnesyl Diphosphate Synthase"/>
    <property type="match status" value="1"/>
</dbReference>
<dbReference type="PANTHER" id="PTHR31225:SF221">
    <property type="entry name" value="(-)-GERMACRENE D SYNTHASE"/>
    <property type="match status" value="1"/>
</dbReference>
<evidence type="ECO:0000256" key="2">
    <source>
        <dbReference type="ARBA" id="ARBA00022723"/>
    </source>
</evidence>
<dbReference type="FunFam" id="1.50.10.130:FF:000001">
    <property type="entry name" value="Isoprene synthase, chloroplastic"/>
    <property type="match status" value="1"/>
</dbReference>
<dbReference type="PANTHER" id="PTHR31225">
    <property type="entry name" value="OS04G0344100 PROTEIN-RELATED"/>
    <property type="match status" value="1"/>
</dbReference>
<proteinExistence type="predicted"/>